<dbReference type="SMART" id="SM00066">
    <property type="entry name" value="GAL4"/>
    <property type="match status" value="1"/>
</dbReference>
<dbReference type="Gene3D" id="4.10.240.10">
    <property type="entry name" value="Zn(2)-C6 fungal-type DNA-binding domain"/>
    <property type="match status" value="1"/>
</dbReference>
<dbReference type="PRINTS" id="PR00755">
    <property type="entry name" value="AFLATOXINBRP"/>
</dbReference>
<dbReference type="eggNOG" id="ENOG502RW0T">
    <property type="taxonomic scope" value="Eukaryota"/>
</dbReference>
<dbReference type="Pfam" id="PF00172">
    <property type="entry name" value="Zn_clus"/>
    <property type="match status" value="1"/>
</dbReference>
<dbReference type="HOGENOM" id="CLU_033827_0_0_1"/>
<dbReference type="KEGG" id="cne:CNM02530"/>
<keyword evidence="2" id="KW-0539">Nucleus</keyword>
<evidence type="ECO:0000256" key="3">
    <source>
        <dbReference type="SAM" id="MobiDB-lite"/>
    </source>
</evidence>
<sequence length="629" mass="69657">MAAVTDSSLPSASSSAAVSQSEAPKKATRSRNGCLVCRSRRLKCDLEKPECRRCVNYGAECVYPAKKPFNAEAVDEKLRKRHKRNKSTASPSHSDITPHAFVPIPPIPTARPTQSNAPILNGLSSSQATPLTATPPTSSHPTPFPLPSSHPYLPSNRAPAYEPTTAPAGRAPLAQVKAMEPMELLMALCRDTRMGQFFSGPVDPPDFLRDAFPVEEELRCFHHCFTYTLSTMVVQEELNPWVEQVVPLFLFPTGEAPLSIAALRLGTLATGAVHLSSLEEKGSAPNTYGQTRSLGLRYRDEAVKYLRAAQNVPEEMASDVFLSACMMVSHADLLGANHCWREVLRLAHASVRFRGGCARVLFGNAKDADLSNDSDDCQPTPLRVCLIEHLVLVDIFASMTTGQRCVVLTESSYWWGKLRQEDSSLPDTVERSSGIHRSIFPLIVRANNLLWEYSNLSKCISPPSPSVHISSLSPIPDLTERALQLSAELSQWREAIFPTIKDKRSRDGSLALWHGLQIMMKRELMGKERGDEGVQMHAVEILEICEGVGVKVEYMNWPLLISCSVLLTPPHRQRAREILKSFIYQCSYEVAMVESVAEECWRRMDDGMDDEGSSWREVLIEMGCAVLLG</sequence>
<name>Q5K7G4_CRYD1</name>
<protein>
    <submittedName>
        <fullName evidence="5">Expressed protein</fullName>
    </submittedName>
</protein>
<evidence type="ECO:0000259" key="4">
    <source>
        <dbReference type="PROSITE" id="PS50048"/>
    </source>
</evidence>
<evidence type="ECO:0000256" key="1">
    <source>
        <dbReference type="ARBA" id="ARBA00004123"/>
    </source>
</evidence>
<dbReference type="PANTHER" id="PTHR37534:SF20">
    <property type="entry name" value="PRO1A C6 ZINK-FINGER PROTEIN"/>
    <property type="match status" value="1"/>
</dbReference>
<dbReference type="AlphaFoldDB" id="Q5K7G4"/>
<evidence type="ECO:0000313" key="5">
    <source>
        <dbReference type="EMBL" id="AAW46733.2"/>
    </source>
</evidence>
<accession>Q5K7G4</accession>
<feature type="compositionally biased region" description="Low complexity" evidence="3">
    <location>
        <begin position="124"/>
        <end position="141"/>
    </location>
</feature>
<dbReference type="GO" id="GO:0000981">
    <property type="term" value="F:DNA-binding transcription factor activity, RNA polymerase II-specific"/>
    <property type="evidence" value="ECO:0007669"/>
    <property type="project" value="InterPro"/>
</dbReference>
<feature type="region of interest" description="Disordered" evidence="3">
    <location>
        <begin position="1"/>
        <end position="32"/>
    </location>
</feature>
<feature type="domain" description="Zn(2)-C6 fungal-type" evidence="4">
    <location>
        <begin position="33"/>
        <end position="63"/>
    </location>
</feature>
<dbReference type="InterPro" id="IPR036864">
    <property type="entry name" value="Zn2-C6_fun-type_DNA-bd_sf"/>
</dbReference>
<dbReference type="CDD" id="cd00067">
    <property type="entry name" value="GAL4"/>
    <property type="match status" value="1"/>
</dbReference>
<feature type="region of interest" description="Disordered" evidence="3">
    <location>
        <begin position="75"/>
        <end position="164"/>
    </location>
</feature>
<keyword evidence="6" id="KW-1185">Reference proteome</keyword>
<dbReference type="Pfam" id="PF11951">
    <property type="entry name" value="Fungal_trans_2"/>
    <property type="match status" value="1"/>
</dbReference>
<dbReference type="OrthoDB" id="5419315at2759"/>
<evidence type="ECO:0000256" key="2">
    <source>
        <dbReference type="ARBA" id="ARBA00023242"/>
    </source>
</evidence>
<comment type="subcellular location">
    <subcellularLocation>
        <location evidence="1">Nucleus</location>
    </subcellularLocation>
</comment>
<dbReference type="PROSITE" id="PS50048">
    <property type="entry name" value="ZN2_CY6_FUNGAL_2"/>
    <property type="match status" value="1"/>
</dbReference>
<dbReference type="GO" id="GO:0005634">
    <property type="term" value="C:nucleus"/>
    <property type="evidence" value="ECO:0007669"/>
    <property type="project" value="UniProtKB-SubCell"/>
</dbReference>
<dbReference type="InterPro" id="IPR021858">
    <property type="entry name" value="Fun_TF"/>
</dbReference>
<dbReference type="PaxDb" id="214684-Q5K7G4"/>
<dbReference type="GeneID" id="3255097"/>
<gene>
    <name evidence="5" type="ordered locus">CNM02530</name>
</gene>
<dbReference type="GO" id="GO:0008270">
    <property type="term" value="F:zinc ion binding"/>
    <property type="evidence" value="ECO:0007669"/>
    <property type="project" value="InterPro"/>
</dbReference>
<dbReference type="VEuPathDB" id="FungiDB:CNM02530"/>
<dbReference type="InterPro" id="IPR001138">
    <property type="entry name" value="Zn2Cys6_DnaBD"/>
</dbReference>
<dbReference type="Proteomes" id="UP000002149">
    <property type="component" value="Chromosome 13"/>
</dbReference>
<dbReference type="PROSITE" id="PS00463">
    <property type="entry name" value="ZN2_CY6_FUNGAL_1"/>
    <property type="match status" value="1"/>
</dbReference>
<proteinExistence type="predicted"/>
<organism evidence="5 6">
    <name type="scientific">Cryptococcus deneoformans (strain JEC21 / ATCC MYA-565)</name>
    <name type="common">Cryptococcus neoformans var. neoformans serotype D</name>
    <dbReference type="NCBI Taxonomy" id="214684"/>
    <lineage>
        <taxon>Eukaryota</taxon>
        <taxon>Fungi</taxon>
        <taxon>Dikarya</taxon>
        <taxon>Basidiomycota</taxon>
        <taxon>Agaricomycotina</taxon>
        <taxon>Tremellomycetes</taxon>
        <taxon>Tremellales</taxon>
        <taxon>Cryptococcaceae</taxon>
        <taxon>Cryptococcus</taxon>
        <taxon>Cryptococcus neoformans species complex</taxon>
    </lineage>
</organism>
<reference evidence="5 6" key="1">
    <citation type="journal article" date="2005" name="Science">
        <title>The genome of the basidiomycetous yeast and human pathogen Cryptococcus neoformans.</title>
        <authorList>
            <person name="Loftus B.J."/>
            <person name="Fung E."/>
            <person name="Roncaglia P."/>
            <person name="Rowley D."/>
            <person name="Amedeo P."/>
            <person name="Bruno D."/>
            <person name="Vamathevan J."/>
            <person name="Miranda M."/>
            <person name="Anderson I.J."/>
            <person name="Fraser J.A."/>
            <person name="Allen J.E."/>
            <person name="Bosdet I.E."/>
            <person name="Brent M.R."/>
            <person name="Chiu R."/>
            <person name="Doering T.L."/>
            <person name="Donlin M.J."/>
            <person name="D'Souza C.A."/>
            <person name="Fox D.S."/>
            <person name="Grinberg V."/>
            <person name="Fu J."/>
            <person name="Fukushima M."/>
            <person name="Haas B.J."/>
            <person name="Huang J.C."/>
            <person name="Janbon G."/>
            <person name="Jones S.J."/>
            <person name="Koo H.L."/>
            <person name="Krzywinski M.I."/>
            <person name="Kwon-Chung J.K."/>
            <person name="Lengeler K.B."/>
            <person name="Maiti R."/>
            <person name="Marra M.A."/>
            <person name="Marra R.E."/>
            <person name="Mathewson C.A."/>
            <person name="Mitchell T.G."/>
            <person name="Pertea M."/>
            <person name="Riggs F.R."/>
            <person name="Salzberg S.L."/>
            <person name="Schein J.E."/>
            <person name="Shvartsbeyn A."/>
            <person name="Shin H."/>
            <person name="Shumway M."/>
            <person name="Specht C.A."/>
            <person name="Suh B.B."/>
            <person name="Tenney A."/>
            <person name="Utterback T.R."/>
            <person name="Wickes B.L."/>
            <person name="Wortman J.R."/>
            <person name="Wye N.H."/>
            <person name="Kronstad J.W."/>
            <person name="Lodge J.K."/>
            <person name="Heitman J."/>
            <person name="Davis R.W."/>
            <person name="Fraser C.M."/>
            <person name="Hyman R.W."/>
        </authorList>
    </citation>
    <scope>NUCLEOTIDE SEQUENCE [LARGE SCALE GENOMIC DNA]</scope>
    <source>
        <strain evidence="6">JEC21 / ATCC MYA-565</strain>
    </source>
</reference>
<dbReference type="EMBL" id="AE017353">
    <property type="protein sequence ID" value="AAW46733.2"/>
    <property type="molecule type" value="Genomic_DNA"/>
</dbReference>
<feature type="compositionally biased region" description="Low complexity" evidence="3">
    <location>
        <begin position="7"/>
        <end position="22"/>
    </location>
</feature>
<dbReference type="InParanoid" id="Q5K7G4"/>
<dbReference type="PANTHER" id="PTHR37534">
    <property type="entry name" value="TRANSCRIPTIONAL ACTIVATOR PROTEIN UGA3"/>
    <property type="match status" value="1"/>
</dbReference>
<evidence type="ECO:0000313" key="6">
    <source>
        <dbReference type="Proteomes" id="UP000002149"/>
    </source>
</evidence>
<dbReference type="SUPFAM" id="SSF57701">
    <property type="entry name" value="Zn2/Cys6 DNA-binding domain"/>
    <property type="match status" value="1"/>
</dbReference>
<dbReference type="RefSeq" id="XP_024513922.1">
    <property type="nucleotide sequence ID" value="XM_024658345.1"/>
</dbReference>
<dbReference type="STRING" id="214684.Q5K7G4"/>